<dbReference type="InterPro" id="IPR050562">
    <property type="entry name" value="FAD_mOase_fung"/>
</dbReference>
<gene>
    <name evidence="6" type="ORF">BGZ95_000677</name>
</gene>
<keyword evidence="3" id="KW-0274">FAD</keyword>
<dbReference type="PANTHER" id="PTHR47356:SF2">
    <property type="entry name" value="FAD-BINDING DOMAIN-CONTAINING PROTEIN-RELATED"/>
    <property type="match status" value="1"/>
</dbReference>
<evidence type="ECO:0000256" key="2">
    <source>
        <dbReference type="ARBA" id="ARBA00022630"/>
    </source>
</evidence>
<name>A0AAD4D7W8_9FUNG</name>
<protein>
    <recommendedName>
        <fullName evidence="5">FAD-binding domain-containing protein</fullName>
    </recommendedName>
</protein>
<keyword evidence="7" id="KW-1185">Reference proteome</keyword>
<feature type="non-terminal residue" evidence="6">
    <location>
        <position position="343"/>
    </location>
</feature>
<reference evidence="6" key="1">
    <citation type="journal article" date="2020" name="Fungal Divers.">
        <title>Resolving the Mortierellaceae phylogeny through synthesis of multi-gene phylogenetics and phylogenomics.</title>
        <authorList>
            <person name="Vandepol N."/>
            <person name="Liber J."/>
            <person name="Desiro A."/>
            <person name="Na H."/>
            <person name="Kennedy M."/>
            <person name="Barry K."/>
            <person name="Grigoriev I.V."/>
            <person name="Miller A.N."/>
            <person name="O'Donnell K."/>
            <person name="Stajich J.E."/>
            <person name="Bonito G."/>
        </authorList>
    </citation>
    <scope>NUCLEOTIDE SEQUENCE</scope>
    <source>
        <strain evidence="6">NRRL 28262</strain>
    </source>
</reference>
<keyword evidence="4" id="KW-0560">Oxidoreductase</keyword>
<dbReference type="InterPro" id="IPR036188">
    <property type="entry name" value="FAD/NAD-bd_sf"/>
</dbReference>
<evidence type="ECO:0000313" key="6">
    <source>
        <dbReference type="EMBL" id="KAG0271504.1"/>
    </source>
</evidence>
<dbReference type="GO" id="GO:0004497">
    <property type="term" value="F:monooxygenase activity"/>
    <property type="evidence" value="ECO:0007669"/>
    <property type="project" value="InterPro"/>
</dbReference>
<sequence length="343" mass="38985">TGYGQYIVARPKYYEIMLKQIPPHKIHFGHRVLNVTEENDKAIVHLSNSQTYEGDIVVGADGAYSAVRQRMYEKLMAKGELPESDHAELPFNFTCLVGQTIVLDPEEFPIIKDPLCSFRVVHGEKSFTWITFSTAQNTLCFMVIHHLSKKTNRAAQEQRFRNNENSEWGAYPAQTMCEETRDFPIELSDGKTRTLGDLYDLTPKELISKVMLEEKVFETWYHGRVVLMGDACHKLNPSGGHGAVTAMHDAIALANLIYAMPSRTQEDITKIFEEYHKERIPAVMESYNNSQLVSKLAKTVRYRPQVGFLPQIPLQGTILPFVSSSEQKARALFLEKQQRAASV</sequence>
<evidence type="ECO:0000256" key="3">
    <source>
        <dbReference type="ARBA" id="ARBA00022827"/>
    </source>
</evidence>
<dbReference type="Proteomes" id="UP001194580">
    <property type="component" value="Unassembled WGS sequence"/>
</dbReference>
<dbReference type="InterPro" id="IPR002938">
    <property type="entry name" value="FAD-bd"/>
</dbReference>
<comment type="caution">
    <text evidence="6">The sequence shown here is derived from an EMBL/GenBank/DDBJ whole genome shotgun (WGS) entry which is preliminary data.</text>
</comment>
<proteinExistence type="inferred from homology"/>
<keyword evidence="2" id="KW-0285">Flavoprotein</keyword>
<organism evidence="6 7">
    <name type="scientific">Linnemannia exigua</name>
    <dbReference type="NCBI Taxonomy" id="604196"/>
    <lineage>
        <taxon>Eukaryota</taxon>
        <taxon>Fungi</taxon>
        <taxon>Fungi incertae sedis</taxon>
        <taxon>Mucoromycota</taxon>
        <taxon>Mortierellomycotina</taxon>
        <taxon>Mortierellomycetes</taxon>
        <taxon>Mortierellales</taxon>
        <taxon>Mortierellaceae</taxon>
        <taxon>Linnemannia</taxon>
    </lineage>
</organism>
<evidence type="ECO:0000313" key="7">
    <source>
        <dbReference type="Proteomes" id="UP001194580"/>
    </source>
</evidence>
<dbReference type="Gene3D" id="3.50.50.60">
    <property type="entry name" value="FAD/NAD(P)-binding domain"/>
    <property type="match status" value="1"/>
</dbReference>
<evidence type="ECO:0000259" key="5">
    <source>
        <dbReference type="Pfam" id="PF01494"/>
    </source>
</evidence>
<evidence type="ECO:0000256" key="4">
    <source>
        <dbReference type="ARBA" id="ARBA00023002"/>
    </source>
</evidence>
<evidence type="ECO:0000256" key="1">
    <source>
        <dbReference type="ARBA" id="ARBA00007992"/>
    </source>
</evidence>
<dbReference type="GO" id="GO:0071949">
    <property type="term" value="F:FAD binding"/>
    <property type="evidence" value="ECO:0007669"/>
    <property type="project" value="InterPro"/>
</dbReference>
<comment type="similarity">
    <text evidence="1">Belongs to the paxM FAD-dependent monooxygenase family.</text>
</comment>
<dbReference type="Pfam" id="PF01494">
    <property type="entry name" value="FAD_binding_3"/>
    <property type="match status" value="1"/>
</dbReference>
<feature type="domain" description="FAD-binding" evidence="5">
    <location>
        <begin position="205"/>
        <end position="285"/>
    </location>
</feature>
<dbReference type="AlphaFoldDB" id="A0AAD4D7W8"/>
<dbReference type="EMBL" id="JAAAIL010001125">
    <property type="protein sequence ID" value="KAG0271504.1"/>
    <property type="molecule type" value="Genomic_DNA"/>
</dbReference>
<accession>A0AAD4D7W8</accession>
<dbReference type="PANTHER" id="PTHR47356">
    <property type="entry name" value="FAD-DEPENDENT MONOOXYGENASE ASQG-RELATED"/>
    <property type="match status" value="1"/>
</dbReference>
<dbReference type="SUPFAM" id="SSF51905">
    <property type="entry name" value="FAD/NAD(P)-binding domain"/>
    <property type="match status" value="1"/>
</dbReference>